<dbReference type="KEGG" id="prz:GZH47_09190"/>
<dbReference type="PANTHER" id="PTHR37809">
    <property type="entry name" value="RIBOSOMAL PROTEIN S12 METHYLTHIOTRANSFERASE ACCESSORY FACTOR YCAO"/>
    <property type="match status" value="1"/>
</dbReference>
<dbReference type="SUPFAM" id="SSF69572">
    <property type="entry name" value="Activating enzymes of the ubiquitin-like proteins"/>
    <property type="match status" value="1"/>
</dbReference>
<accession>A0A6C0NXT1</accession>
<dbReference type="InterPro" id="IPR022291">
    <property type="entry name" value="Bacteriocin_synth_cyclodeHase"/>
</dbReference>
<dbReference type="PANTHER" id="PTHR37809:SF1">
    <property type="entry name" value="RIBOSOMAL PROTEIN S12 METHYLTHIOTRANSFERASE ACCESSORY FACTOR YCAO"/>
    <property type="match status" value="1"/>
</dbReference>
<proteinExistence type="predicted"/>
<keyword evidence="3" id="KW-1185">Reference proteome</keyword>
<evidence type="ECO:0000313" key="3">
    <source>
        <dbReference type="Proteomes" id="UP000479114"/>
    </source>
</evidence>
<dbReference type="InterPro" id="IPR027624">
    <property type="entry name" value="TOMM_cyclo_SagD"/>
</dbReference>
<dbReference type="NCBIfam" id="TIGR03604">
    <property type="entry name" value="TOMM_cyclo_SagD"/>
    <property type="match status" value="1"/>
</dbReference>
<dbReference type="NCBIfam" id="TIGR03882">
    <property type="entry name" value="cyclo_dehyd_2"/>
    <property type="match status" value="1"/>
</dbReference>
<name>A0A6C0NXT1_9BACL</name>
<evidence type="ECO:0000313" key="2">
    <source>
        <dbReference type="EMBL" id="QHW31009.1"/>
    </source>
</evidence>
<dbReference type="InterPro" id="IPR003776">
    <property type="entry name" value="YcaO-like_dom"/>
</dbReference>
<protein>
    <submittedName>
        <fullName evidence="2">TOMM leader peptide-binding protein</fullName>
    </submittedName>
</protein>
<reference evidence="2 3" key="1">
    <citation type="submission" date="2020-02" db="EMBL/GenBank/DDBJ databases">
        <title>Paenibacillus sp. nov., isolated from rhizosphere soil of tomato.</title>
        <authorList>
            <person name="Weon H.-Y."/>
            <person name="Lee S.A."/>
        </authorList>
    </citation>
    <scope>NUCLEOTIDE SEQUENCE [LARGE SCALE GENOMIC DNA]</scope>
    <source>
        <strain evidence="2 3">14171R-81</strain>
    </source>
</reference>
<dbReference type="InterPro" id="IPR035985">
    <property type="entry name" value="Ubiquitin-activating_enz"/>
</dbReference>
<dbReference type="EMBL" id="CP048286">
    <property type="protein sequence ID" value="QHW31009.1"/>
    <property type="molecule type" value="Genomic_DNA"/>
</dbReference>
<dbReference type="Pfam" id="PF02624">
    <property type="entry name" value="YcaO"/>
    <property type="match status" value="1"/>
</dbReference>
<dbReference type="Proteomes" id="UP000479114">
    <property type="component" value="Chromosome"/>
</dbReference>
<dbReference type="Gene3D" id="3.30.160.660">
    <property type="match status" value="1"/>
</dbReference>
<dbReference type="Gene3D" id="3.40.50.720">
    <property type="entry name" value="NAD(P)-binding Rossmann-like Domain"/>
    <property type="match status" value="1"/>
</dbReference>
<evidence type="ECO:0000259" key="1">
    <source>
        <dbReference type="PROSITE" id="PS51664"/>
    </source>
</evidence>
<gene>
    <name evidence="2" type="ORF">GZH47_09190</name>
</gene>
<organism evidence="2 3">
    <name type="scientific">Paenibacillus rhizovicinus</name>
    <dbReference type="NCBI Taxonomy" id="2704463"/>
    <lineage>
        <taxon>Bacteria</taxon>
        <taxon>Bacillati</taxon>
        <taxon>Bacillota</taxon>
        <taxon>Bacilli</taxon>
        <taxon>Bacillales</taxon>
        <taxon>Paenibacillaceae</taxon>
        <taxon>Paenibacillus</taxon>
    </lineage>
</organism>
<dbReference type="PROSITE" id="PS51664">
    <property type="entry name" value="YCAO"/>
    <property type="match status" value="1"/>
</dbReference>
<dbReference type="GO" id="GO:0008641">
    <property type="term" value="F:ubiquitin-like modifier activating enzyme activity"/>
    <property type="evidence" value="ECO:0007669"/>
    <property type="project" value="InterPro"/>
</dbReference>
<dbReference type="Gene3D" id="3.30.1330.230">
    <property type="match status" value="1"/>
</dbReference>
<dbReference type="RefSeq" id="WP_162639818.1">
    <property type="nucleotide sequence ID" value="NZ_CP048286.1"/>
</dbReference>
<sequence length="643" mass="71611">MNTVLIIGEGVFADTVCQHLSGFRTVRKPDFGEGLASAELVLVLGGNASDHLQADEMLRPLGIPWLPCYVSKGEGVVGPLVHPGTTGCIQCAETRRTRAGRDLEVMDDELMRLLFPELPPSPPAVLPPSGLRHLACILSAEAAKVLQGEHAQSENRIYLVNLRTLRTSLHFVLPEHICRVCGRLPDDSMQEAAIALKPCKKLNRDSYRSRSMHELGQVLGRDYWDSRTGLLNGKQYDFLSAFASAVANLPMNISNEVTGGHSHSFADSELAAILEGLERYCGFAPRGKRTVVHDSYLRLKDIAMDPSQAGFHAQANFEQPDFPFVPFDPAAKMPWVWGYSFLRNRPILVPERLAYYSLSQPGSFVYEISNGCAIGGSLEEAIFYGLLEVVERDSFLLAWYARLPLPRLDYRSSGDKELFVMIERLRAVTGYDVQLYNSTMENGIPSIWAVAKGGADQALNLVCAAGAHLDPIRAATSAVHELAVTITRIEERLRDRREEAEAMFRDSSLVQQMEDHALLYGLPQSEERLAFLLDGHRPLRTFEESFGPVAMNDDLTDDLKRLLEVFHSLKLDVLVVDQSTSETLRNGLHCVKVLVPGMLPMTFGHRFARIHGLDRLLEVPMKLGYSDHKLSVEELNPYPHPFP</sequence>
<dbReference type="Gene3D" id="3.30.40.250">
    <property type="match status" value="1"/>
</dbReference>
<dbReference type="AlphaFoldDB" id="A0A6C0NXT1"/>
<feature type="domain" description="YcaO" evidence="1">
    <location>
        <begin position="260"/>
        <end position="643"/>
    </location>
</feature>